<dbReference type="AlphaFoldDB" id="A0AA36CEX2"/>
<dbReference type="EMBL" id="CATQJA010001495">
    <property type="protein sequence ID" value="CAJ0567522.1"/>
    <property type="molecule type" value="Genomic_DNA"/>
</dbReference>
<protein>
    <submittedName>
        <fullName evidence="1">Uncharacterized protein</fullName>
    </submittedName>
</protein>
<proteinExistence type="predicted"/>
<gene>
    <name evidence="1" type="ORF">MSPICULIGERA_LOCUS6073</name>
</gene>
<evidence type="ECO:0000313" key="2">
    <source>
        <dbReference type="Proteomes" id="UP001177023"/>
    </source>
</evidence>
<keyword evidence="2" id="KW-1185">Reference proteome</keyword>
<comment type="caution">
    <text evidence="1">The sequence shown here is derived from an EMBL/GenBank/DDBJ whole genome shotgun (WGS) entry which is preliminary data.</text>
</comment>
<feature type="non-terminal residue" evidence="1">
    <location>
        <position position="1"/>
    </location>
</feature>
<evidence type="ECO:0000313" key="1">
    <source>
        <dbReference type="EMBL" id="CAJ0567522.1"/>
    </source>
</evidence>
<organism evidence="1 2">
    <name type="scientific">Mesorhabditis spiculigera</name>
    <dbReference type="NCBI Taxonomy" id="96644"/>
    <lineage>
        <taxon>Eukaryota</taxon>
        <taxon>Metazoa</taxon>
        <taxon>Ecdysozoa</taxon>
        <taxon>Nematoda</taxon>
        <taxon>Chromadorea</taxon>
        <taxon>Rhabditida</taxon>
        <taxon>Rhabditina</taxon>
        <taxon>Rhabditomorpha</taxon>
        <taxon>Rhabditoidea</taxon>
        <taxon>Rhabditidae</taxon>
        <taxon>Mesorhabditinae</taxon>
        <taxon>Mesorhabditis</taxon>
    </lineage>
</organism>
<accession>A0AA36CEX2</accession>
<name>A0AA36CEX2_9BILA</name>
<dbReference type="Proteomes" id="UP001177023">
    <property type="component" value="Unassembled WGS sequence"/>
</dbReference>
<sequence>MTSAEKALIGSRRDEATVVLTAEDKFLIVDVPELQQELTIYQKTILNGSEAFLKSQMKPVVIIAKRPSPRGSALRGGVKLPVIPSISMLHDDLPFGTEFFKQ</sequence>
<reference evidence="1" key="1">
    <citation type="submission" date="2023-06" db="EMBL/GenBank/DDBJ databases">
        <authorList>
            <person name="Delattre M."/>
        </authorList>
    </citation>
    <scope>NUCLEOTIDE SEQUENCE</scope>
    <source>
        <strain evidence="1">AF72</strain>
    </source>
</reference>